<dbReference type="AlphaFoldDB" id="A0A655RMC0"/>
<protein>
    <submittedName>
        <fullName evidence="1">Uncharacterized protein</fullName>
    </submittedName>
</protein>
<evidence type="ECO:0000313" key="2">
    <source>
        <dbReference type="Proteomes" id="UP000044806"/>
    </source>
</evidence>
<gene>
    <name evidence="1" type="ORF">ERS013165_03233</name>
</gene>
<sequence>MAVFVSCGGFNQIIFKGLANIGFTFSHHFISVNHQQGFRIVFTDVLK</sequence>
<dbReference type="EMBL" id="CWOW01000021">
    <property type="protein sequence ID" value="CSB06065.1"/>
    <property type="molecule type" value="Genomic_DNA"/>
</dbReference>
<organism evidence="1 2">
    <name type="scientific">Vibrio cholerae</name>
    <dbReference type="NCBI Taxonomy" id="666"/>
    <lineage>
        <taxon>Bacteria</taxon>
        <taxon>Pseudomonadati</taxon>
        <taxon>Pseudomonadota</taxon>
        <taxon>Gammaproteobacteria</taxon>
        <taxon>Vibrionales</taxon>
        <taxon>Vibrionaceae</taxon>
        <taxon>Vibrio</taxon>
    </lineage>
</organism>
<name>A0A655RMC0_VIBCL</name>
<evidence type="ECO:0000313" key="1">
    <source>
        <dbReference type="EMBL" id="CSB06065.1"/>
    </source>
</evidence>
<proteinExistence type="predicted"/>
<dbReference type="Proteomes" id="UP000044806">
    <property type="component" value="Unassembled WGS sequence"/>
</dbReference>
<reference evidence="1 2" key="1">
    <citation type="submission" date="2015-07" db="EMBL/GenBank/DDBJ databases">
        <authorList>
            <consortium name="Pathogen Informatics"/>
        </authorList>
    </citation>
    <scope>NUCLEOTIDE SEQUENCE [LARGE SCALE GENOMIC DNA]</scope>
    <source>
        <strain evidence="1 2">A51</strain>
    </source>
</reference>
<accession>A0A655RMC0</accession>